<dbReference type="Proteomes" id="UP000287224">
    <property type="component" value="Unassembled WGS sequence"/>
</dbReference>
<name>A0A401ZHI2_9CHLR</name>
<dbReference type="AlphaFoldDB" id="A0A401ZHI2"/>
<keyword evidence="2" id="KW-1185">Reference proteome</keyword>
<organism evidence="1 2">
    <name type="scientific">Dictyobacter aurantiacus</name>
    <dbReference type="NCBI Taxonomy" id="1936993"/>
    <lineage>
        <taxon>Bacteria</taxon>
        <taxon>Bacillati</taxon>
        <taxon>Chloroflexota</taxon>
        <taxon>Ktedonobacteria</taxon>
        <taxon>Ktedonobacterales</taxon>
        <taxon>Dictyobacteraceae</taxon>
        <taxon>Dictyobacter</taxon>
    </lineage>
</organism>
<gene>
    <name evidence="1" type="ORF">KDAU_36700</name>
</gene>
<comment type="caution">
    <text evidence="1">The sequence shown here is derived from an EMBL/GenBank/DDBJ whole genome shotgun (WGS) entry which is preliminary data.</text>
</comment>
<accession>A0A401ZHI2</accession>
<reference evidence="2" key="1">
    <citation type="submission" date="2018-12" db="EMBL/GenBank/DDBJ databases">
        <title>Tengunoibacter tsumagoiensis gen. nov., sp. nov., Dictyobacter kobayashii sp. nov., D. alpinus sp. nov., and D. joshuensis sp. nov. and description of Dictyobacteraceae fam. nov. within the order Ktedonobacterales isolated from Tengu-no-mugimeshi.</title>
        <authorList>
            <person name="Wang C.M."/>
            <person name="Zheng Y."/>
            <person name="Sakai Y."/>
            <person name="Toyoda A."/>
            <person name="Minakuchi Y."/>
            <person name="Abe K."/>
            <person name="Yokota A."/>
            <person name="Yabe S."/>
        </authorList>
    </citation>
    <scope>NUCLEOTIDE SEQUENCE [LARGE SCALE GENOMIC DNA]</scope>
    <source>
        <strain evidence="2">S-27</strain>
    </source>
</reference>
<protein>
    <submittedName>
        <fullName evidence="1">Uncharacterized protein</fullName>
    </submittedName>
</protein>
<proteinExistence type="predicted"/>
<sequence>MWWCVDGYTVSRFSLSYWMAQEKSLRKKAWRRQDVMSERGMEVTANRSVLSLLDD</sequence>
<dbReference type="EMBL" id="BIFQ01000001">
    <property type="protein sequence ID" value="GCE06341.1"/>
    <property type="molecule type" value="Genomic_DNA"/>
</dbReference>
<evidence type="ECO:0000313" key="2">
    <source>
        <dbReference type="Proteomes" id="UP000287224"/>
    </source>
</evidence>
<evidence type="ECO:0000313" key="1">
    <source>
        <dbReference type="EMBL" id="GCE06341.1"/>
    </source>
</evidence>